<dbReference type="InterPro" id="IPR021333">
    <property type="entry name" value="DUF2946"/>
</dbReference>
<proteinExistence type="predicted"/>
<dbReference type="AlphaFoldDB" id="A0A5B8RXT1"/>
<dbReference type="Proteomes" id="UP000321199">
    <property type="component" value="Chromosome"/>
</dbReference>
<feature type="region of interest" description="Disordered" evidence="1">
    <location>
        <begin position="90"/>
        <end position="130"/>
    </location>
</feature>
<reference evidence="2 3" key="1">
    <citation type="submission" date="2019-07" db="EMBL/GenBank/DDBJ databases">
        <title>Complete genome sequence of Comamonas sp. NLF 7-7 isolated from livestock.</title>
        <authorList>
            <person name="Kim D.H."/>
            <person name="Kim J.G."/>
        </authorList>
    </citation>
    <scope>NUCLEOTIDE SEQUENCE [LARGE SCALE GENOMIC DNA]</scope>
    <source>
        <strain evidence="2 3">NLF 7-7</strain>
    </source>
</reference>
<sequence>MLQRLRQRRSLHAVVFTVLALAWLVALVAGAQTRAALAQLQAADVCSTQGAHALHGQNGDADTPAGYTHHHAPDCLLCIGLATPPTPALVAGRAPMPAARQDRRSPTQVTPAWSAQAPLPARGPPAFFHA</sequence>
<protein>
    <submittedName>
        <fullName evidence="2">DUF2946 domain-containing protein</fullName>
    </submittedName>
</protein>
<evidence type="ECO:0000313" key="3">
    <source>
        <dbReference type="Proteomes" id="UP000321199"/>
    </source>
</evidence>
<name>A0A5B8RXT1_9BURK</name>
<dbReference type="Pfam" id="PF11162">
    <property type="entry name" value="DUF2946"/>
    <property type="match status" value="1"/>
</dbReference>
<keyword evidence="3" id="KW-1185">Reference proteome</keyword>
<accession>A0A5B8RXT1</accession>
<dbReference type="OrthoDB" id="9999659at2"/>
<dbReference type="RefSeq" id="WP_146914027.1">
    <property type="nucleotide sequence ID" value="NZ_CP042344.1"/>
</dbReference>
<gene>
    <name evidence="2" type="ORF">FOZ74_01235</name>
</gene>
<organism evidence="2 3">
    <name type="scientific">Comamonas flocculans</name>
    <dbReference type="NCBI Taxonomy" id="2597701"/>
    <lineage>
        <taxon>Bacteria</taxon>
        <taxon>Pseudomonadati</taxon>
        <taxon>Pseudomonadota</taxon>
        <taxon>Betaproteobacteria</taxon>
        <taxon>Burkholderiales</taxon>
        <taxon>Comamonadaceae</taxon>
        <taxon>Comamonas</taxon>
    </lineage>
</organism>
<evidence type="ECO:0000256" key="1">
    <source>
        <dbReference type="SAM" id="MobiDB-lite"/>
    </source>
</evidence>
<dbReference type="KEGG" id="cof:FOZ74_01235"/>
<dbReference type="EMBL" id="CP042344">
    <property type="protein sequence ID" value="QEA14416.1"/>
    <property type="molecule type" value="Genomic_DNA"/>
</dbReference>
<evidence type="ECO:0000313" key="2">
    <source>
        <dbReference type="EMBL" id="QEA14416.1"/>
    </source>
</evidence>